<name>A0AAW0DXV3_9AGAR</name>
<dbReference type="Gene3D" id="2.60.200.20">
    <property type="match status" value="1"/>
</dbReference>
<feature type="region of interest" description="Disordered" evidence="1">
    <location>
        <begin position="1"/>
        <end position="129"/>
    </location>
</feature>
<evidence type="ECO:0000259" key="2">
    <source>
        <dbReference type="PROSITE" id="PS50006"/>
    </source>
</evidence>
<dbReference type="Pfam" id="PF00498">
    <property type="entry name" value="FHA"/>
    <property type="match status" value="1"/>
</dbReference>
<evidence type="ECO:0000256" key="1">
    <source>
        <dbReference type="SAM" id="MobiDB-lite"/>
    </source>
</evidence>
<feature type="domain" description="FHA" evidence="2">
    <location>
        <begin position="185"/>
        <end position="248"/>
    </location>
</feature>
<dbReference type="PANTHER" id="PTHR23308">
    <property type="entry name" value="NUCLEAR INHIBITOR OF PROTEIN PHOSPHATASE-1"/>
    <property type="match status" value="1"/>
</dbReference>
<feature type="compositionally biased region" description="Basic and acidic residues" evidence="1">
    <location>
        <begin position="22"/>
        <end position="96"/>
    </location>
</feature>
<dbReference type="InterPro" id="IPR050923">
    <property type="entry name" value="Cell_Proc_Reg/RNA_Proc"/>
</dbReference>
<sequence>MPRDSRSRSPPSRRNEGGSSYRRRDDYGSNSRRRDYDDDSGKYRPDSDRSRSSRNSYRREEDRYGYREEDRERERRRDRERFDRQRDRDVDRDGNRNRRSASPRSRKSRSRSKSPPVNKAKPNFGASGLLAAETNTVKSVDGKNSTVLKYNEPPEARKPILNWRLYVFKGSEQVELLHVHRQSAYLIGRDRLVADIAIEHPSCSKQHAVIQYRHIQEKDEYGGSKGVVKPFIIDLESTNGTHVNDDAIPTSRYYELKAGDVIKFGQSNREYVFLHDEAS</sequence>
<keyword evidence="4" id="KW-1185">Reference proteome</keyword>
<organism evidence="3 4">
    <name type="scientific">Paramarasmius palmivorus</name>
    <dbReference type="NCBI Taxonomy" id="297713"/>
    <lineage>
        <taxon>Eukaryota</taxon>
        <taxon>Fungi</taxon>
        <taxon>Dikarya</taxon>
        <taxon>Basidiomycota</taxon>
        <taxon>Agaricomycotina</taxon>
        <taxon>Agaricomycetes</taxon>
        <taxon>Agaricomycetidae</taxon>
        <taxon>Agaricales</taxon>
        <taxon>Marasmiineae</taxon>
        <taxon>Marasmiaceae</taxon>
        <taxon>Paramarasmius</taxon>
    </lineage>
</organism>
<protein>
    <recommendedName>
        <fullName evidence="2">FHA domain-containing protein</fullName>
    </recommendedName>
</protein>
<dbReference type="AlphaFoldDB" id="A0AAW0DXV3"/>
<feature type="compositionally biased region" description="Low complexity" evidence="1">
    <location>
        <begin position="8"/>
        <end position="20"/>
    </location>
</feature>
<accession>A0AAW0DXV3</accession>
<feature type="compositionally biased region" description="Basic residues" evidence="1">
    <location>
        <begin position="97"/>
        <end position="112"/>
    </location>
</feature>
<reference evidence="3 4" key="1">
    <citation type="submission" date="2024-01" db="EMBL/GenBank/DDBJ databases">
        <title>A draft genome for a cacao thread blight-causing isolate of Paramarasmius palmivorus.</title>
        <authorList>
            <person name="Baruah I.K."/>
            <person name="Bukari Y."/>
            <person name="Amoako-Attah I."/>
            <person name="Meinhardt L.W."/>
            <person name="Bailey B.A."/>
            <person name="Cohen S.P."/>
        </authorList>
    </citation>
    <scope>NUCLEOTIDE SEQUENCE [LARGE SCALE GENOMIC DNA]</scope>
    <source>
        <strain evidence="3 4">GH-12</strain>
    </source>
</reference>
<gene>
    <name evidence="3" type="ORF">VNI00_002659</name>
</gene>
<dbReference type="PROSITE" id="PS50006">
    <property type="entry name" value="FHA_DOMAIN"/>
    <property type="match status" value="1"/>
</dbReference>
<comment type="caution">
    <text evidence="3">The sequence shown here is derived from an EMBL/GenBank/DDBJ whole genome shotgun (WGS) entry which is preliminary data.</text>
</comment>
<evidence type="ECO:0000313" key="4">
    <source>
        <dbReference type="Proteomes" id="UP001383192"/>
    </source>
</evidence>
<dbReference type="InterPro" id="IPR000253">
    <property type="entry name" value="FHA_dom"/>
</dbReference>
<dbReference type="InterPro" id="IPR008984">
    <property type="entry name" value="SMAD_FHA_dom_sf"/>
</dbReference>
<dbReference type="SMART" id="SM00240">
    <property type="entry name" value="FHA"/>
    <property type="match status" value="1"/>
</dbReference>
<dbReference type="EMBL" id="JAYKXP010000006">
    <property type="protein sequence ID" value="KAK7056941.1"/>
    <property type="molecule type" value="Genomic_DNA"/>
</dbReference>
<dbReference type="SUPFAM" id="SSF49879">
    <property type="entry name" value="SMAD/FHA domain"/>
    <property type="match status" value="1"/>
</dbReference>
<proteinExistence type="predicted"/>
<dbReference type="Proteomes" id="UP001383192">
    <property type="component" value="Unassembled WGS sequence"/>
</dbReference>
<evidence type="ECO:0000313" key="3">
    <source>
        <dbReference type="EMBL" id="KAK7056941.1"/>
    </source>
</evidence>
<dbReference type="FunFam" id="2.60.200.20:FF:000038">
    <property type="entry name" value="FHA domain-containing protein SNIP1"/>
    <property type="match status" value="1"/>
</dbReference>